<dbReference type="PANTHER" id="PTHR34582">
    <property type="entry name" value="UPF0702 TRANSMEMBRANE PROTEIN YCAP"/>
    <property type="match status" value="1"/>
</dbReference>
<protein>
    <recommendedName>
        <fullName evidence="8">YetF C-terminal domain-containing protein</fullName>
    </recommendedName>
</protein>
<dbReference type="RefSeq" id="WP_101648523.1">
    <property type="nucleotide sequence ID" value="NZ_PGVE01000052.1"/>
</dbReference>
<dbReference type="OrthoDB" id="9778331at2"/>
<feature type="transmembrane region" description="Helical" evidence="7">
    <location>
        <begin position="59"/>
        <end position="79"/>
    </location>
</feature>
<dbReference type="EMBL" id="PGVE01000052">
    <property type="protein sequence ID" value="PLS03776.1"/>
    <property type="molecule type" value="Genomic_DNA"/>
</dbReference>
<organism evidence="9 10">
    <name type="scientific">Neobacillus cucumis</name>
    <dbReference type="NCBI Taxonomy" id="1740721"/>
    <lineage>
        <taxon>Bacteria</taxon>
        <taxon>Bacillati</taxon>
        <taxon>Bacillota</taxon>
        <taxon>Bacilli</taxon>
        <taxon>Bacillales</taxon>
        <taxon>Bacillaceae</taxon>
        <taxon>Neobacillus</taxon>
    </lineage>
</organism>
<evidence type="ECO:0000256" key="5">
    <source>
        <dbReference type="ARBA" id="ARBA00022989"/>
    </source>
</evidence>
<keyword evidence="5 7" id="KW-1133">Transmembrane helix</keyword>
<evidence type="ECO:0000256" key="6">
    <source>
        <dbReference type="ARBA" id="ARBA00023136"/>
    </source>
</evidence>
<evidence type="ECO:0000313" key="9">
    <source>
        <dbReference type="EMBL" id="PLS03776.1"/>
    </source>
</evidence>
<evidence type="ECO:0000259" key="8">
    <source>
        <dbReference type="Pfam" id="PF04239"/>
    </source>
</evidence>
<evidence type="ECO:0000256" key="1">
    <source>
        <dbReference type="ARBA" id="ARBA00004651"/>
    </source>
</evidence>
<proteinExistence type="inferred from homology"/>
<dbReference type="InterPro" id="IPR007353">
    <property type="entry name" value="DUF421"/>
</dbReference>
<comment type="caution">
    <text evidence="9">The sequence shown here is derived from an EMBL/GenBank/DDBJ whole genome shotgun (WGS) entry which is preliminary data.</text>
</comment>
<dbReference type="AlphaFoldDB" id="A0A2N5HE10"/>
<evidence type="ECO:0000256" key="3">
    <source>
        <dbReference type="ARBA" id="ARBA00022475"/>
    </source>
</evidence>
<comment type="subcellular location">
    <subcellularLocation>
        <location evidence="1">Cell membrane</location>
        <topology evidence="1">Multi-pass membrane protein</topology>
    </subcellularLocation>
</comment>
<dbReference type="Pfam" id="PF04239">
    <property type="entry name" value="DUF421"/>
    <property type="match status" value="1"/>
</dbReference>
<feature type="transmembrane region" description="Helical" evidence="7">
    <location>
        <begin position="7"/>
        <end position="25"/>
    </location>
</feature>
<keyword evidence="6 7" id="KW-0472">Membrane</keyword>
<keyword evidence="3" id="KW-1003">Cell membrane</keyword>
<accession>A0A2N5HE10</accession>
<reference evidence="9 10" key="1">
    <citation type="submission" date="2017-11" db="EMBL/GenBank/DDBJ databases">
        <title>Comparitive Functional Genomics of Dry Heat Resistant strains isolated from the Viking Spacecraft.</title>
        <authorList>
            <person name="Seuylemezian A."/>
            <person name="Cooper K."/>
            <person name="Vaishampayan P."/>
        </authorList>
    </citation>
    <scope>NUCLEOTIDE SEQUENCE [LARGE SCALE GENOMIC DNA]</scope>
    <source>
        <strain evidence="9 10">V32-6</strain>
    </source>
</reference>
<evidence type="ECO:0000256" key="4">
    <source>
        <dbReference type="ARBA" id="ARBA00022692"/>
    </source>
</evidence>
<dbReference type="GO" id="GO:0005886">
    <property type="term" value="C:plasma membrane"/>
    <property type="evidence" value="ECO:0007669"/>
    <property type="project" value="UniProtKB-SubCell"/>
</dbReference>
<name>A0A2N5HE10_9BACI</name>
<dbReference type="PANTHER" id="PTHR34582:SF7">
    <property type="entry name" value="UPF0702 TRANSMEMBRANE PROTEIN YDFS"/>
    <property type="match status" value="1"/>
</dbReference>
<keyword evidence="4 7" id="KW-0812">Transmembrane</keyword>
<dbReference type="InterPro" id="IPR023090">
    <property type="entry name" value="UPF0702_alpha/beta_dom_sf"/>
</dbReference>
<feature type="domain" description="YetF C-terminal" evidence="8">
    <location>
        <begin position="82"/>
        <end position="211"/>
    </location>
</feature>
<keyword evidence="10" id="KW-1185">Reference proteome</keyword>
<evidence type="ECO:0000313" key="10">
    <source>
        <dbReference type="Proteomes" id="UP000234950"/>
    </source>
</evidence>
<sequence length="232" mass="26624">MSVFLEIIIRTITAFIILWLFLHILGKQTIFQKAYHLFIATITMGTIAGNLAFNYKLGFLYFILSFVIMGTVIFTLNILSVKSRRFREKIAGRPTTLIKEGKIMEETLQKIGFTIDMLKQALREKDVFNIEEVDWAILEVNGSISVLKKAEYQSITRKDLNLNSSSHRIPVELIMEGKLLSDNLSNSPYNEAWLQAELQKRNTQVPDISYAVVGTQGNLYIDFYQDKQQQST</sequence>
<comment type="similarity">
    <text evidence="2">Belongs to the UPF0702 family.</text>
</comment>
<feature type="transmembrane region" description="Helical" evidence="7">
    <location>
        <begin position="34"/>
        <end position="53"/>
    </location>
</feature>
<gene>
    <name evidence="9" type="ORF">CVD27_14010</name>
</gene>
<dbReference type="Proteomes" id="UP000234950">
    <property type="component" value="Unassembled WGS sequence"/>
</dbReference>
<dbReference type="Gene3D" id="3.30.240.20">
    <property type="entry name" value="bsu07140 like domains"/>
    <property type="match status" value="2"/>
</dbReference>
<evidence type="ECO:0000256" key="7">
    <source>
        <dbReference type="SAM" id="Phobius"/>
    </source>
</evidence>
<evidence type="ECO:0000256" key="2">
    <source>
        <dbReference type="ARBA" id="ARBA00006448"/>
    </source>
</evidence>